<dbReference type="SUPFAM" id="SSF54637">
    <property type="entry name" value="Thioesterase/thiol ester dehydrase-isomerase"/>
    <property type="match status" value="1"/>
</dbReference>
<protein>
    <submittedName>
        <fullName evidence="1">Acyl-CoA thioesterase</fullName>
    </submittedName>
</protein>
<dbReference type="InterPro" id="IPR050563">
    <property type="entry name" value="4-hydroxybenzoyl-CoA_TE"/>
</dbReference>
<accession>A0A2W4U0Q8</accession>
<dbReference type="EMBL" id="QBMC01000101">
    <property type="protein sequence ID" value="PZO14846.1"/>
    <property type="molecule type" value="Genomic_DNA"/>
</dbReference>
<reference evidence="2" key="1">
    <citation type="submission" date="2018-04" db="EMBL/GenBank/DDBJ databases">
        <authorList>
            <person name="Cornet L."/>
        </authorList>
    </citation>
    <scope>NUCLEOTIDE SEQUENCE [LARGE SCALE GENOMIC DNA]</scope>
</reference>
<dbReference type="InterPro" id="IPR029069">
    <property type="entry name" value="HotDog_dom_sf"/>
</dbReference>
<name>A0A2W4U0Q8_9CYAN</name>
<dbReference type="AlphaFoldDB" id="A0A2W4U0Q8"/>
<evidence type="ECO:0000313" key="1">
    <source>
        <dbReference type="EMBL" id="PZO14846.1"/>
    </source>
</evidence>
<evidence type="ECO:0000313" key="2">
    <source>
        <dbReference type="Proteomes" id="UP000249354"/>
    </source>
</evidence>
<dbReference type="GO" id="GO:0047617">
    <property type="term" value="F:fatty acyl-CoA hydrolase activity"/>
    <property type="evidence" value="ECO:0007669"/>
    <property type="project" value="TreeGrafter"/>
</dbReference>
<dbReference type="Pfam" id="PF13279">
    <property type="entry name" value="4HBT_2"/>
    <property type="match status" value="1"/>
</dbReference>
<dbReference type="PANTHER" id="PTHR31793:SF24">
    <property type="entry name" value="LONG-CHAIN ACYL-COA THIOESTERASE FADM"/>
    <property type="match status" value="1"/>
</dbReference>
<dbReference type="PANTHER" id="PTHR31793">
    <property type="entry name" value="4-HYDROXYBENZOYL-COA THIOESTERASE FAMILY MEMBER"/>
    <property type="match status" value="1"/>
</dbReference>
<comment type="caution">
    <text evidence="1">The sequence shown here is derived from an EMBL/GenBank/DDBJ whole genome shotgun (WGS) entry which is preliminary data.</text>
</comment>
<proteinExistence type="predicted"/>
<dbReference type="CDD" id="cd00586">
    <property type="entry name" value="4HBT"/>
    <property type="match status" value="1"/>
</dbReference>
<organism evidence="1 2">
    <name type="scientific">Leptolyngbya foveolarum</name>
    <dbReference type="NCBI Taxonomy" id="47253"/>
    <lineage>
        <taxon>Bacteria</taxon>
        <taxon>Bacillati</taxon>
        <taxon>Cyanobacteriota</taxon>
        <taxon>Cyanophyceae</taxon>
        <taxon>Leptolyngbyales</taxon>
        <taxon>Leptolyngbyaceae</taxon>
        <taxon>Leptolyngbya group</taxon>
        <taxon>Leptolyngbya</taxon>
    </lineage>
</organism>
<sequence>MPKLRYPLTVYPFHIDAMGHVNNTVYIQWMEIGRTLLIEAVEMPMSRIMQQGFGPVLVATQISYKKPLLLGDTVTASIWLSQLRGASAEMSFEFFNQHGELAAIGAQRGLFITLSTQKPKRLSAEDRDRFSHYLIEA</sequence>
<reference evidence="1 2" key="2">
    <citation type="submission" date="2018-06" db="EMBL/GenBank/DDBJ databases">
        <title>Metagenomic assembly of (sub)arctic Cyanobacteria and their associated microbiome from non-axenic cultures.</title>
        <authorList>
            <person name="Baurain D."/>
        </authorList>
    </citation>
    <scope>NUCLEOTIDE SEQUENCE [LARGE SCALE GENOMIC DNA]</scope>
    <source>
        <strain evidence="1">ULC129bin1</strain>
    </source>
</reference>
<gene>
    <name evidence="1" type="ORF">DCF25_14310</name>
</gene>
<dbReference type="Proteomes" id="UP000249354">
    <property type="component" value="Unassembled WGS sequence"/>
</dbReference>
<dbReference type="Gene3D" id="3.10.129.10">
    <property type="entry name" value="Hotdog Thioesterase"/>
    <property type="match status" value="1"/>
</dbReference>